<dbReference type="SUPFAM" id="SSF58069">
    <property type="entry name" value="Virus ectodomain"/>
    <property type="match status" value="1"/>
</dbReference>
<proteinExistence type="predicted"/>
<name>A0A974CF86_XENLA</name>
<evidence type="ECO:0000313" key="1">
    <source>
        <dbReference type="EMBL" id="OCT72073.1"/>
    </source>
</evidence>
<dbReference type="Gene3D" id="1.10.287.210">
    <property type="match status" value="1"/>
</dbReference>
<dbReference type="Proteomes" id="UP000694892">
    <property type="component" value="Chromosome 7L"/>
</dbReference>
<sequence length="120" mass="13458">MILAEKGGVCKMLANTSTCCTYIPDNTGPNSKVIDLFINWPEQPPMPLGEYVSYLLLSRIPAHPTLTTSTMFLSADTLFSFSLRLRHTFVTRHIGYISNCWDPNKSELALQNTCLLCRSL</sequence>
<evidence type="ECO:0000313" key="2">
    <source>
        <dbReference type="Proteomes" id="UP000694892"/>
    </source>
</evidence>
<dbReference type="EMBL" id="CM004478">
    <property type="protein sequence ID" value="OCT72073.1"/>
    <property type="molecule type" value="Genomic_DNA"/>
</dbReference>
<organism evidence="1 2">
    <name type="scientific">Xenopus laevis</name>
    <name type="common">African clawed frog</name>
    <dbReference type="NCBI Taxonomy" id="8355"/>
    <lineage>
        <taxon>Eukaryota</taxon>
        <taxon>Metazoa</taxon>
        <taxon>Chordata</taxon>
        <taxon>Craniata</taxon>
        <taxon>Vertebrata</taxon>
        <taxon>Euteleostomi</taxon>
        <taxon>Amphibia</taxon>
        <taxon>Batrachia</taxon>
        <taxon>Anura</taxon>
        <taxon>Pipoidea</taxon>
        <taxon>Pipidae</taxon>
        <taxon>Xenopodinae</taxon>
        <taxon>Xenopus</taxon>
        <taxon>Xenopus</taxon>
    </lineage>
</organism>
<gene>
    <name evidence="1" type="ORF">XELAEV_18035045mg</name>
</gene>
<dbReference type="AlphaFoldDB" id="A0A974CF86"/>
<accession>A0A974CF86</accession>
<protein>
    <submittedName>
        <fullName evidence="1">Uncharacterized protein</fullName>
    </submittedName>
</protein>
<reference evidence="2" key="1">
    <citation type="journal article" date="2016" name="Nature">
        <title>Genome evolution in the allotetraploid frog Xenopus laevis.</title>
        <authorList>
            <person name="Session A.M."/>
            <person name="Uno Y."/>
            <person name="Kwon T."/>
            <person name="Chapman J.A."/>
            <person name="Toyoda A."/>
            <person name="Takahashi S."/>
            <person name="Fukui A."/>
            <person name="Hikosaka A."/>
            <person name="Suzuki A."/>
            <person name="Kondo M."/>
            <person name="van Heeringen S.J."/>
            <person name="Quigley I."/>
            <person name="Heinz S."/>
            <person name="Ogino H."/>
            <person name="Ochi H."/>
            <person name="Hellsten U."/>
            <person name="Lyons J.B."/>
            <person name="Simakov O."/>
            <person name="Putnam N."/>
            <person name="Stites J."/>
            <person name="Kuroki Y."/>
            <person name="Tanaka T."/>
            <person name="Michiue T."/>
            <person name="Watanabe M."/>
            <person name="Bogdanovic O."/>
            <person name="Lister R."/>
            <person name="Georgiou G."/>
            <person name="Paranjpe S.S."/>
            <person name="van Kruijsbergen I."/>
            <person name="Shu S."/>
            <person name="Carlson J."/>
            <person name="Kinoshita T."/>
            <person name="Ohta Y."/>
            <person name="Mawaribuchi S."/>
            <person name="Jenkins J."/>
            <person name="Grimwood J."/>
            <person name="Schmutz J."/>
            <person name="Mitros T."/>
            <person name="Mozaffari S.V."/>
            <person name="Suzuki Y."/>
            <person name="Haramoto Y."/>
            <person name="Yamamoto T.S."/>
            <person name="Takagi C."/>
            <person name="Heald R."/>
            <person name="Miller K."/>
            <person name="Haudenschild C."/>
            <person name="Kitzman J."/>
            <person name="Nakayama T."/>
            <person name="Izutsu Y."/>
            <person name="Robert J."/>
            <person name="Fortriede J."/>
            <person name="Burns K."/>
            <person name="Lotay V."/>
            <person name="Karimi K."/>
            <person name="Yasuoka Y."/>
            <person name="Dichmann D.S."/>
            <person name="Flajnik M.F."/>
            <person name="Houston D.W."/>
            <person name="Shendure J."/>
            <person name="DuPasquier L."/>
            <person name="Vize P.D."/>
            <person name="Zorn A.M."/>
            <person name="Ito M."/>
            <person name="Marcotte E.M."/>
            <person name="Wallingford J.B."/>
            <person name="Ito Y."/>
            <person name="Asashima M."/>
            <person name="Ueno N."/>
            <person name="Matsuda Y."/>
            <person name="Veenstra G.J."/>
            <person name="Fujiyama A."/>
            <person name="Harland R.M."/>
            <person name="Taira M."/>
            <person name="Rokhsar D.S."/>
        </authorList>
    </citation>
    <scope>NUCLEOTIDE SEQUENCE [LARGE SCALE GENOMIC DNA]</scope>
    <source>
        <strain evidence="2">J</strain>
    </source>
</reference>